<evidence type="ECO:0000256" key="14">
    <source>
        <dbReference type="ARBA" id="ARBA00042865"/>
    </source>
</evidence>
<keyword evidence="3" id="KW-0328">Glycosyltransferase</keyword>
<dbReference type="GO" id="GO:0016020">
    <property type="term" value="C:membrane"/>
    <property type="evidence" value="ECO:0007669"/>
    <property type="project" value="InterPro"/>
</dbReference>
<dbReference type="AlphaFoldDB" id="A0AA37MLA9"/>
<evidence type="ECO:0000256" key="10">
    <source>
        <dbReference type="ARBA" id="ARBA00023034"/>
    </source>
</evidence>
<keyword evidence="9" id="KW-1133">Transmembrane helix</keyword>
<keyword evidence="13" id="KW-0325">Glycoprotein</keyword>
<keyword evidence="10" id="KW-0333">Golgi apparatus</keyword>
<dbReference type="RefSeq" id="WP_006281300.1">
    <property type="nucleotide sequence ID" value="NZ_BPTR01000001.1"/>
</dbReference>
<dbReference type="PANTHER" id="PTHR46025:SF3">
    <property type="entry name" value="XYLOSYLTRANSFERASE OXT"/>
    <property type="match status" value="1"/>
</dbReference>
<dbReference type="Proteomes" id="UP000887043">
    <property type="component" value="Unassembled WGS sequence"/>
</dbReference>
<dbReference type="GO" id="GO:0030158">
    <property type="term" value="F:protein xylosyltransferase activity"/>
    <property type="evidence" value="ECO:0007669"/>
    <property type="project" value="InterPro"/>
</dbReference>
<evidence type="ECO:0000256" key="6">
    <source>
        <dbReference type="ARBA" id="ARBA00022723"/>
    </source>
</evidence>
<keyword evidence="12" id="KW-1015">Disulfide bond</keyword>
<accession>A0AA37MLA9</accession>
<evidence type="ECO:0000256" key="1">
    <source>
        <dbReference type="ARBA" id="ARBA00004323"/>
    </source>
</evidence>
<evidence type="ECO:0000256" key="8">
    <source>
        <dbReference type="ARBA" id="ARBA00022968"/>
    </source>
</evidence>
<name>A0AA37MLA9_SEGBR</name>
<evidence type="ECO:0000256" key="4">
    <source>
        <dbReference type="ARBA" id="ARBA00022679"/>
    </source>
</evidence>
<evidence type="ECO:0000256" key="3">
    <source>
        <dbReference type="ARBA" id="ARBA00022676"/>
    </source>
</evidence>
<organism evidence="15 16">
    <name type="scientific">Segatella bryantii</name>
    <name type="common">Prevotella bryantii</name>
    <dbReference type="NCBI Taxonomy" id="77095"/>
    <lineage>
        <taxon>Bacteria</taxon>
        <taxon>Pseudomonadati</taxon>
        <taxon>Bacteroidota</taxon>
        <taxon>Bacteroidia</taxon>
        <taxon>Bacteroidales</taxon>
        <taxon>Prevotellaceae</taxon>
        <taxon>Segatella</taxon>
    </lineage>
</organism>
<comment type="caution">
    <text evidence="15">The sequence shown here is derived from an EMBL/GenBank/DDBJ whole genome shotgun (WGS) entry which is preliminary data.</text>
</comment>
<evidence type="ECO:0000256" key="12">
    <source>
        <dbReference type="ARBA" id="ARBA00023157"/>
    </source>
</evidence>
<evidence type="ECO:0000313" key="15">
    <source>
        <dbReference type="EMBL" id="GJG27639.1"/>
    </source>
</evidence>
<keyword evidence="11" id="KW-0472">Membrane</keyword>
<sequence length="304" mass="35804">MKLAFLISAHKDAKHLRDLITSLPKGSEFFIHIDAKSNIRNFEEKVYGDNIHFIKHRVNVVWGSINEVEYQMELIRAALYECQADYLITMSGMDYPVWSNRAILDYFHKAKEEEREILQGISMLHQGKQAQEYRHFRFFTSKPWKNGSIKNKFRVALRHMVAATPIRKTLHIHCPGKTYTLYKGAAWWAITPKLAKYILDEWDYNKHLVNYFKTSFCPAETFIQTVAFNSDFASHCMIEEGKYQSLEAITPLTYIHYHPVIKILTEEDYPKIKESNKMFCRKVISKTSYKLMDLIDNDRNKEEA</sequence>
<evidence type="ECO:0000256" key="7">
    <source>
        <dbReference type="ARBA" id="ARBA00022824"/>
    </source>
</evidence>
<gene>
    <name evidence="15" type="ORF">PRRU23_13390</name>
</gene>
<keyword evidence="5" id="KW-0812">Transmembrane</keyword>
<dbReference type="GO" id="GO:0015012">
    <property type="term" value="P:heparan sulfate proteoglycan biosynthetic process"/>
    <property type="evidence" value="ECO:0007669"/>
    <property type="project" value="TreeGrafter"/>
</dbReference>
<keyword evidence="4" id="KW-0808">Transferase</keyword>
<reference evidence="15" key="1">
    <citation type="submission" date="2021-08" db="EMBL/GenBank/DDBJ databases">
        <title>Prevotella lacticifex sp. nov., isolated from rumen of cow.</title>
        <authorList>
            <person name="Shinkai T."/>
            <person name="Ikeyama N."/>
            <person name="Kumagai M."/>
            <person name="Ohmori H."/>
            <person name="Sakamoto M."/>
            <person name="Ohkuma M."/>
            <person name="Mitsumori M."/>
        </authorList>
    </citation>
    <scope>NUCLEOTIDE SEQUENCE</scope>
    <source>
        <strain evidence="15">DSM 11371</strain>
    </source>
</reference>
<evidence type="ECO:0000256" key="11">
    <source>
        <dbReference type="ARBA" id="ARBA00023136"/>
    </source>
</evidence>
<keyword evidence="6" id="KW-0479">Metal-binding</keyword>
<protein>
    <recommendedName>
        <fullName evidence="14">Peptide O-xylosyltransferase</fullName>
    </recommendedName>
</protein>
<keyword evidence="8" id="KW-0735">Signal-anchor</keyword>
<proteinExistence type="predicted"/>
<evidence type="ECO:0000256" key="2">
    <source>
        <dbReference type="ARBA" id="ARBA00004648"/>
    </source>
</evidence>
<dbReference type="EMBL" id="BPTR01000001">
    <property type="protein sequence ID" value="GJG27639.1"/>
    <property type="molecule type" value="Genomic_DNA"/>
</dbReference>
<evidence type="ECO:0000256" key="9">
    <source>
        <dbReference type="ARBA" id="ARBA00022989"/>
    </source>
</evidence>
<dbReference type="InterPro" id="IPR003406">
    <property type="entry name" value="Glyco_trans_14"/>
</dbReference>
<keyword evidence="7" id="KW-0256">Endoplasmic reticulum</keyword>
<dbReference type="GO" id="GO:0046872">
    <property type="term" value="F:metal ion binding"/>
    <property type="evidence" value="ECO:0007669"/>
    <property type="project" value="UniProtKB-KW"/>
</dbReference>
<dbReference type="Pfam" id="PF02485">
    <property type="entry name" value="Branch"/>
    <property type="match status" value="1"/>
</dbReference>
<evidence type="ECO:0000256" key="13">
    <source>
        <dbReference type="ARBA" id="ARBA00023180"/>
    </source>
</evidence>
<evidence type="ECO:0000256" key="5">
    <source>
        <dbReference type="ARBA" id="ARBA00022692"/>
    </source>
</evidence>
<dbReference type="PANTHER" id="PTHR46025">
    <property type="entry name" value="XYLOSYLTRANSFERASE OXT"/>
    <property type="match status" value="1"/>
</dbReference>
<dbReference type="GO" id="GO:0050650">
    <property type="term" value="P:chondroitin sulfate proteoglycan biosynthetic process"/>
    <property type="evidence" value="ECO:0007669"/>
    <property type="project" value="TreeGrafter"/>
</dbReference>
<dbReference type="InterPro" id="IPR043538">
    <property type="entry name" value="XYLT"/>
</dbReference>
<comment type="subcellular location">
    <subcellularLocation>
        <location evidence="2">Endoplasmic reticulum membrane</location>
        <topology evidence="2">Single-pass type II membrane protein</topology>
    </subcellularLocation>
    <subcellularLocation>
        <location evidence="1">Golgi apparatus membrane</location>
        <topology evidence="1">Single-pass type II membrane protein</topology>
    </subcellularLocation>
</comment>
<evidence type="ECO:0000313" key="16">
    <source>
        <dbReference type="Proteomes" id="UP000887043"/>
    </source>
</evidence>